<gene>
    <name evidence="2" type="ORF">AN926_10255</name>
</gene>
<dbReference type="PATRIC" id="fig|37636.3.peg.1521"/>
<organism evidence="2 3">
    <name type="scientific">Thermus scotoductus</name>
    <dbReference type="NCBI Taxonomy" id="37636"/>
    <lineage>
        <taxon>Bacteria</taxon>
        <taxon>Thermotogati</taxon>
        <taxon>Deinococcota</taxon>
        <taxon>Deinococci</taxon>
        <taxon>Thermales</taxon>
        <taxon>Thermaceae</taxon>
        <taxon>Thermus</taxon>
    </lineage>
</organism>
<dbReference type="Gene3D" id="3.30.460.10">
    <property type="entry name" value="Beta Polymerase, domain 2"/>
    <property type="match status" value="1"/>
</dbReference>
<dbReference type="AlphaFoldDB" id="A0A0N1KQ31"/>
<dbReference type="CDD" id="cd05403">
    <property type="entry name" value="NT_KNTase_like"/>
    <property type="match status" value="1"/>
</dbReference>
<proteinExistence type="predicted"/>
<name>A0A0N1KQ31_THESC</name>
<dbReference type="PANTHER" id="PTHR43449">
    <property type="entry name" value="NUCLEOTIDYLTRANSFERASE"/>
    <property type="match status" value="1"/>
</dbReference>
<accession>A0A0N1KQ31</accession>
<evidence type="ECO:0000313" key="3">
    <source>
        <dbReference type="Proteomes" id="UP000053099"/>
    </source>
</evidence>
<keyword evidence="2" id="KW-0808">Transferase</keyword>
<dbReference type="SUPFAM" id="SSF81301">
    <property type="entry name" value="Nucleotidyltransferase"/>
    <property type="match status" value="1"/>
</dbReference>
<dbReference type="EMBL" id="LJJR01000040">
    <property type="protein sequence ID" value="KPD26428.1"/>
    <property type="molecule type" value="Genomic_DNA"/>
</dbReference>
<protein>
    <submittedName>
        <fullName evidence="2">Nucleotidyltransferase</fullName>
    </submittedName>
</protein>
<reference evidence="2 3" key="1">
    <citation type="submission" date="2015-09" db="EMBL/GenBank/DDBJ databases">
        <title>Draft genome sequence of Thermus scotoductus strain K1 isolated from a geothermal spring in Nagorno-Karabakh, Armenia.</title>
        <authorList>
            <person name="Saghatelyan A."/>
            <person name="Poghosyan L."/>
            <person name="Panosyan H."/>
            <person name="Birkeland N.-K."/>
        </authorList>
    </citation>
    <scope>NUCLEOTIDE SEQUENCE [LARGE SCALE GENOMIC DNA]</scope>
    <source>
        <strain evidence="2 3">K1</strain>
    </source>
</reference>
<evidence type="ECO:0000313" key="2">
    <source>
        <dbReference type="EMBL" id="KPD26428.1"/>
    </source>
</evidence>
<dbReference type="Proteomes" id="UP000053099">
    <property type="component" value="Unassembled WGS sequence"/>
</dbReference>
<feature type="domain" description="Polymerase beta nucleotidyltransferase" evidence="1">
    <location>
        <begin position="19"/>
        <end position="70"/>
    </location>
</feature>
<dbReference type="GO" id="GO:0016779">
    <property type="term" value="F:nucleotidyltransferase activity"/>
    <property type="evidence" value="ECO:0007669"/>
    <property type="project" value="InterPro"/>
</dbReference>
<dbReference type="PANTHER" id="PTHR43449:SF3">
    <property type="entry name" value="POLYMERASE NUCLEOTIDYL TRANSFERASE DOMAIN-CONTAINING PROTEIN"/>
    <property type="match status" value="1"/>
</dbReference>
<comment type="caution">
    <text evidence="2">The sequence shown here is derived from an EMBL/GenBank/DDBJ whole genome shotgun (WGS) entry which is preliminary data.</text>
</comment>
<sequence>MMRIFTFDPQARRAELEQATARLAERPEVLAVVLFGSLARGEATAMSDADLFVLLESSPLPFPERLVLYRPEGIRGVEVFPYTWEEAVKGLSEGHGLVHAALKEGIPLFEREGAWARLRGLASLPS</sequence>
<dbReference type="InterPro" id="IPR041633">
    <property type="entry name" value="Polbeta"/>
</dbReference>
<dbReference type="InterPro" id="IPR043519">
    <property type="entry name" value="NT_sf"/>
</dbReference>
<evidence type="ECO:0000259" key="1">
    <source>
        <dbReference type="Pfam" id="PF18765"/>
    </source>
</evidence>
<dbReference type="Pfam" id="PF18765">
    <property type="entry name" value="Polbeta"/>
    <property type="match status" value="1"/>
</dbReference>